<evidence type="ECO:0000259" key="7">
    <source>
        <dbReference type="SMART" id="SM00244"/>
    </source>
</evidence>
<keyword evidence="6" id="KW-0175">Coiled coil</keyword>
<dbReference type="InterPro" id="IPR036013">
    <property type="entry name" value="Band_7/SPFH_dom_sf"/>
</dbReference>
<dbReference type="PANTHER" id="PTHR13806:SF31">
    <property type="entry name" value="FLOTILLIN-LIKE PROTEIN 1-RELATED"/>
    <property type="match status" value="1"/>
</dbReference>
<evidence type="ECO:0000256" key="4">
    <source>
        <dbReference type="ARBA" id="ARBA00022475"/>
    </source>
</evidence>
<dbReference type="Proteomes" id="UP000004507">
    <property type="component" value="Unassembled WGS sequence"/>
</dbReference>
<evidence type="ECO:0000256" key="6">
    <source>
        <dbReference type="SAM" id="Coils"/>
    </source>
</evidence>
<dbReference type="InterPro" id="IPR001107">
    <property type="entry name" value="Band_7"/>
</dbReference>
<dbReference type="InterPro" id="IPR027705">
    <property type="entry name" value="Flotillin_fam"/>
</dbReference>
<name>A3V8B8_9RHOB</name>
<accession>A3V8B8</accession>
<dbReference type="eggNOG" id="COG2268">
    <property type="taxonomic scope" value="Bacteria"/>
</dbReference>
<dbReference type="SUPFAM" id="SSF117892">
    <property type="entry name" value="Band 7/SPFH domain"/>
    <property type="match status" value="1"/>
</dbReference>
<comment type="similarity">
    <text evidence="3">Belongs to the band 7/mec-2 family. Flotillin subfamily.</text>
</comment>
<comment type="subcellular location">
    <subcellularLocation>
        <location evidence="2">Cell membrane</location>
    </subcellularLocation>
    <subcellularLocation>
        <location evidence="1">Membrane</location>
        <topology evidence="1">Single-pass membrane protein</topology>
    </subcellularLocation>
</comment>
<organism evidence="8 9">
    <name type="scientific">Yoonia vestfoldensis SKA53</name>
    <dbReference type="NCBI Taxonomy" id="314232"/>
    <lineage>
        <taxon>Bacteria</taxon>
        <taxon>Pseudomonadati</taxon>
        <taxon>Pseudomonadota</taxon>
        <taxon>Alphaproteobacteria</taxon>
        <taxon>Rhodobacterales</taxon>
        <taxon>Paracoccaceae</taxon>
        <taxon>Yoonia</taxon>
    </lineage>
</organism>
<evidence type="ECO:0000313" key="9">
    <source>
        <dbReference type="Proteomes" id="UP000004507"/>
    </source>
</evidence>
<dbReference type="Pfam" id="PF01145">
    <property type="entry name" value="Band_7"/>
    <property type="match status" value="1"/>
</dbReference>
<evidence type="ECO:0000313" key="8">
    <source>
        <dbReference type="EMBL" id="EAQ05570.1"/>
    </source>
</evidence>
<reference evidence="8 9" key="1">
    <citation type="submission" date="2006-01" db="EMBL/GenBank/DDBJ databases">
        <authorList>
            <person name="Hagstrom A."/>
            <person name="Ferriera S."/>
            <person name="Johnson J."/>
            <person name="Kravitz S."/>
            <person name="Halpern A."/>
            <person name="Remington K."/>
            <person name="Beeson K."/>
            <person name="Tran B."/>
            <person name="Rogers Y.-H."/>
            <person name="Friedman R."/>
            <person name="Venter J.C."/>
        </authorList>
    </citation>
    <scope>NUCLEOTIDE SEQUENCE [LARGE SCALE GENOMIC DNA]</scope>
    <source>
        <strain evidence="8 9">SKA53</strain>
    </source>
</reference>
<dbReference type="HOGENOM" id="CLU_013048_1_0_5"/>
<dbReference type="AlphaFoldDB" id="A3V8B8"/>
<dbReference type="STRING" id="314232.SKA53_00749"/>
<dbReference type="CDD" id="cd03399">
    <property type="entry name" value="SPFH_flotillin"/>
    <property type="match status" value="1"/>
</dbReference>
<evidence type="ECO:0000256" key="5">
    <source>
        <dbReference type="ARBA" id="ARBA00023136"/>
    </source>
</evidence>
<dbReference type="PANTHER" id="PTHR13806">
    <property type="entry name" value="FLOTILLIN-RELATED"/>
    <property type="match status" value="1"/>
</dbReference>
<comment type="caution">
    <text evidence="8">The sequence shown here is derived from an EMBL/GenBank/DDBJ whole genome shotgun (WGS) entry which is preliminary data.</text>
</comment>
<dbReference type="OrthoDB" id="9815577at2"/>
<keyword evidence="9" id="KW-1185">Reference proteome</keyword>
<dbReference type="EMBL" id="AAMS01000008">
    <property type="protein sequence ID" value="EAQ05570.1"/>
    <property type="molecule type" value="Genomic_DNA"/>
</dbReference>
<keyword evidence="5" id="KW-0472">Membrane</keyword>
<dbReference type="Gene3D" id="3.30.479.30">
    <property type="entry name" value="Band 7 domain"/>
    <property type="match status" value="1"/>
</dbReference>
<evidence type="ECO:0000256" key="2">
    <source>
        <dbReference type="ARBA" id="ARBA00004236"/>
    </source>
</evidence>
<feature type="coiled-coil region" evidence="6">
    <location>
        <begin position="198"/>
        <end position="252"/>
    </location>
</feature>
<dbReference type="SMART" id="SM00244">
    <property type="entry name" value="PHB"/>
    <property type="match status" value="1"/>
</dbReference>
<dbReference type="InterPro" id="IPR031905">
    <property type="entry name" value="Flotillin_C"/>
</dbReference>
<dbReference type="RefSeq" id="WP_007204110.1">
    <property type="nucleotide sequence ID" value="NZ_CH672414.1"/>
</dbReference>
<evidence type="ECO:0000256" key="1">
    <source>
        <dbReference type="ARBA" id="ARBA00004167"/>
    </source>
</evidence>
<sequence>MSALGWIIVIVIVAAIFIALAASFYQRATNEVALVRTGLGGRRVVIDGGALAIPFFHEINRVNMQTLRMDVARSGEASLITKDRLRVDVGAEFYASVTPNDNAVTRAAQTLGKRVFQPDQLKSLIDGMMIDALRSVAAQMTMDELHENRASFVKQVRDALTDTLANYGLQLDSVSLTALDQTPFAALDENNAFNAVGMRKLAEVIAKSKKERAEIEGDSQVSVARAAMESERRKLEIDLEQRRAEIAQTQEVETLMAAQISEIAVRRANSERTAAQARIQMEQDIASADIAKELTLRRAEIAQALALEVAEQDRAISFAAKSQEESRAHADADTARIDAVKASVAVQTARQMAEAERRKALTLLAAQEQAEAAAVRAKITAASDKATAADKTAAKREEAEALKAMKLAETEARLAQIQAENARSEAQVAMEVELARLQALPKILAEMVKPAEKITGISINQISGLDRKGGDGPTSPINQTVDAIMDMAVSLPALKKLGKNIGVEIDTNLLKTSPKPKNDHEG</sequence>
<dbReference type="Pfam" id="PF15975">
    <property type="entry name" value="Flot"/>
    <property type="match status" value="1"/>
</dbReference>
<dbReference type="GO" id="GO:0005886">
    <property type="term" value="C:plasma membrane"/>
    <property type="evidence" value="ECO:0007669"/>
    <property type="project" value="UniProtKB-SubCell"/>
</dbReference>
<feature type="domain" description="Band 7" evidence="7">
    <location>
        <begin position="22"/>
        <end position="191"/>
    </location>
</feature>
<gene>
    <name evidence="8" type="ORF">SKA53_00749</name>
</gene>
<evidence type="ECO:0000256" key="3">
    <source>
        <dbReference type="ARBA" id="ARBA00007161"/>
    </source>
</evidence>
<protein>
    <recommendedName>
        <fullName evidence="7">Band 7 domain-containing protein</fullName>
    </recommendedName>
</protein>
<proteinExistence type="inferred from homology"/>
<keyword evidence="4" id="KW-1003">Cell membrane</keyword>